<dbReference type="DNASU" id="943639"/>
<keyword evidence="4" id="KW-1185">Reference proteome</keyword>
<evidence type="ECO:0000313" key="3">
    <source>
        <dbReference type="EMBL" id="AAK24440.1"/>
    </source>
</evidence>
<evidence type="ECO:0000313" key="4">
    <source>
        <dbReference type="Proteomes" id="UP000001816"/>
    </source>
</evidence>
<feature type="transmembrane region" description="Helical" evidence="2">
    <location>
        <begin position="101"/>
        <end position="121"/>
    </location>
</feature>
<dbReference type="PIR" id="D87555">
    <property type="entry name" value="D87555"/>
</dbReference>
<dbReference type="Proteomes" id="UP000001816">
    <property type="component" value="Chromosome"/>
</dbReference>
<proteinExistence type="predicted"/>
<dbReference type="HOGENOM" id="CLU_2045469_0_0_5"/>
<dbReference type="EMBL" id="AE005673">
    <property type="protein sequence ID" value="AAK24440.1"/>
    <property type="molecule type" value="Genomic_DNA"/>
</dbReference>
<reference evidence="3 4" key="1">
    <citation type="journal article" date="2001" name="Proc. Natl. Acad. Sci. U.S.A.">
        <title>Complete genome sequence of Caulobacter crescentus.</title>
        <authorList>
            <person name="Nierman W.C."/>
            <person name="Feldblyum T.V."/>
            <person name="Laub M.T."/>
            <person name="Paulsen I.T."/>
            <person name="Nelson K.E."/>
            <person name="Eisen J.A."/>
            <person name="Heidelberg J.F."/>
            <person name="Alley M.R."/>
            <person name="Ohta N."/>
            <person name="Maddock J.R."/>
            <person name="Potocka I."/>
            <person name="Nelson W.C."/>
            <person name="Newton A."/>
            <person name="Stephens C."/>
            <person name="Phadke N.D."/>
            <person name="Ely B."/>
            <person name="DeBoy R.T."/>
            <person name="Dodson R.J."/>
            <person name="Durkin A.S."/>
            <person name="Gwinn M.L."/>
            <person name="Haft D.H."/>
            <person name="Kolonay J.F."/>
            <person name="Smit J."/>
            <person name="Craven M.B."/>
            <person name="Khouri H."/>
            <person name="Shetty J."/>
            <person name="Berry K."/>
            <person name="Utterback T."/>
            <person name="Tran K."/>
            <person name="Wolf A."/>
            <person name="Vamathevan J."/>
            <person name="Ermolaeva M."/>
            <person name="White O."/>
            <person name="Salzberg S.L."/>
            <person name="Venter J.C."/>
            <person name="Shapiro L."/>
            <person name="Fraser C.M."/>
        </authorList>
    </citation>
    <scope>NUCLEOTIDE SEQUENCE [LARGE SCALE GENOMIC DNA]</scope>
    <source>
        <strain evidence="4">ATCC 19089 / CB15</strain>
    </source>
</reference>
<evidence type="ECO:0000256" key="2">
    <source>
        <dbReference type="SAM" id="Phobius"/>
    </source>
</evidence>
<dbReference type="AlphaFoldDB" id="Q9A5H8"/>
<feature type="coiled-coil region" evidence="1">
    <location>
        <begin position="49"/>
        <end position="87"/>
    </location>
</feature>
<protein>
    <recommendedName>
        <fullName evidence="5">DUF1640 domain-containing protein</fullName>
    </recommendedName>
</protein>
<keyword evidence="2" id="KW-0812">Transmembrane</keyword>
<dbReference type="EnsemblBacteria" id="AAK24440">
    <property type="protein sequence ID" value="AAK24440"/>
    <property type="gene ID" value="CC_2469"/>
</dbReference>
<keyword evidence="2" id="KW-0472">Membrane</keyword>
<dbReference type="BioCyc" id="CAULO:CC2469-MONOMER"/>
<evidence type="ECO:0000256" key="1">
    <source>
        <dbReference type="SAM" id="Coils"/>
    </source>
</evidence>
<dbReference type="SMR" id="Q9A5H8"/>
<accession>Q9A5H8</accession>
<keyword evidence="1" id="KW-0175">Coiled coil</keyword>
<sequence length="122" mass="13223">MVMTAIGFDTLSASKRLREAGMDQPVAEAIVELVQQTTMLPDISDLATKSELAATRADLQTTKAELKADLKNEIALVRADMALMESRLRVDLSEKIRLQGWAILGGVAVLMTISTALIKLIP</sequence>
<keyword evidence="2" id="KW-1133">Transmembrane helix</keyword>
<name>Q9A5H8_CAUVC</name>
<dbReference type="KEGG" id="ccr:CC_2469"/>
<dbReference type="PATRIC" id="fig|190650.5.peg.2486"/>
<dbReference type="STRING" id="190650.CC_2469"/>
<evidence type="ECO:0008006" key="5">
    <source>
        <dbReference type="Google" id="ProtNLM"/>
    </source>
</evidence>
<organism evidence="3 4">
    <name type="scientific">Caulobacter vibrioides (strain ATCC 19089 / CIP 103742 / CB 15)</name>
    <name type="common">Caulobacter crescentus</name>
    <dbReference type="NCBI Taxonomy" id="190650"/>
    <lineage>
        <taxon>Bacteria</taxon>
        <taxon>Pseudomonadati</taxon>
        <taxon>Pseudomonadota</taxon>
        <taxon>Alphaproteobacteria</taxon>
        <taxon>Caulobacterales</taxon>
        <taxon>Caulobacteraceae</taxon>
        <taxon>Caulobacter</taxon>
    </lineage>
</organism>
<gene>
    <name evidence="3" type="ordered locus">CC_2469</name>
</gene>